<organism evidence="3 4">
    <name type="scientific">Cytospora chrysosperma</name>
    <name type="common">Cytospora canker fungus</name>
    <name type="synonym">Sphaeria chrysosperma</name>
    <dbReference type="NCBI Taxonomy" id="252740"/>
    <lineage>
        <taxon>Eukaryota</taxon>
        <taxon>Fungi</taxon>
        <taxon>Dikarya</taxon>
        <taxon>Ascomycota</taxon>
        <taxon>Pezizomycotina</taxon>
        <taxon>Sordariomycetes</taxon>
        <taxon>Sordariomycetidae</taxon>
        <taxon>Diaporthales</taxon>
        <taxon>Cytosporaceae</taxon>
        <taxon>Cytospora</taxon>
    </lineage>
</organism>
<keyword evidence="1" id="KW-0175">Coiled coil</keyword>
<feature type="coiled-coil region" evidence="1">
    <location>
        <begin position="68"/>
        <end position="95"/>
    </location>
</feature>
<gene>
    <name evidence="3" type="ORF">VSDG_08872</name>
</gene>
<feature type="region of interest" description="Disordered" evidence="2">
    <location>
        <begin position="44"/>
        <end position="63"/>
    </location>
</feature>
<accession>A0A423VDT2</accession>
<evidence type="ECO:0000313" key="4">
    <source>
        <dbReference type="Proteomes" id="UP000284375"/>
    </source>
</evidence>
<dbReference type="AlphaFoldDB" id="A0A423VDT2"/>
<dbReference type="Proteomes" id="UP000284375">
    <property type="component" value="Unassembled WGS sequence"/>
</dbReference>
<keyword evidence="4" id="KW-1185">Reference proteome</keyword>
<dbReference type="EMBL" id="LJZO01000060">
    <property type="protein sequence ID" value="ROV89125.1"/>
    <property type="molecule type" value="Genomic_DNA"/>
</dbReference>
<proteinExistence type="predicted"/>
<evidence type="ECO:0000313" key="3">
    <source>
        <dbReference type="EMBL" id="ROV89125.1"/>
    </source>
</evidence>
<dbReference type="OrthoDB" id="5232910at2759"/>
<evidence type="ECO:0000256" key="1">
    <source>
        <dbReference type="SAM" id="Coils"/>
    </source>
</evidence>
<sequence>MSNTWCGKAAPVPSNVIYWFASKVLNLAPDIAIQTTEFLKTRTQLEPTPERRSASDIEGVSGGVLVDPSDVERRLEKLEVEYQLLQEQHRESLRLLTYKSDNMGIFRAPVPPTSPQSPVLHSQASTELVKVDTSFSGSPQATTGDMETQETQALLQEIGLRLGKVVLEWAGDTMKQTVLSVANARSTSNPKAGDTGMNLAGRLASAIMT</sequence>
<evidence type="ECO:0000256" key="2">
    <source>
        <dbReference type="SAM" id="MobiDB-lite"/>
    </source>
</evidence>
<reference evidence="3 4" key="1">
    <citation type="submission" date="2015-09" db="EMBL/GenBank/DDBJ databases">
        <title>Host preference determinants of Valsa canker pathogens revealed by comparative genomics.</title>
        <authorList>
            <person name="Yin Z."/>
            <person name="Huang L."/>
        </authorList>
    </citation>
    <scope>NUCLEOTIDE SEQUENCE [LARGE SCALE GENOMIC DNA]</scope>
    <source>
        <strain evidence="3 4">YSFL</strain>
    </source>
</reference>
<protein>
    <submittedName>
        <fullName evidence="3">Uncharacterized protein</fullName>
    </submittedName>
</protein>
<comment type="caution">
    <text evidence="3">The sequence shown here is derived from an EMBL/GenBank/DDBJ whole genome shotgun (WGS) entry which is preliminary data.</text>
</comment>
<name>A0A423VDT2_CYTCH</name>